<protein>
    <recommendedName>
        <fullName evidence="2">DUF3788 family protein</fullName>
    </recommendedName>
</protein>
<organism evidence="1">
    <name type="scientific">bioreactor metagenome</name>
    <dbReference type="NCBI Taxonomy" id="1076179"/>
    <lineage>
        <taxon>unclassified sequences</taxon>
        <taxon>metagenomes</taxon>
        <taxon>ecological metagenomes</taxon>
    </lineage>
</organism>
<sequence length="139" mass="16544">MEAQLLRDQQIYPDESVLKSALDKSFDAWEKLETILSSEEYKFDFQWHYYNDGKAWLCKVVYKKKTVFWLSVWDKFFKTSFFFTEKNASGVHLLEIDEQIKEYFNNSRPIGKLIPLVVNVESKEQINDLLIILGYKLKA</sequence>
<dbReference type="Pfam" id="PF12663">
    <property type="entry name" value="DUF3788"/>
    <property type="match status" value="1"/>
</dbReference>
<dbReference type="InterPro" id="IPR024265">
    <property type="entry name" value="DUF3788"/>
</dbReference>
<accession>A0A645J208</accession>
<dbReference type="EMBL" id="VSSQ01129569">
    <property type="protein sequence ID" value="MPN57708.1"/>
    <property type="molecule type" value="Genomic_DNA"/>
</dbReference>
<name>A0A645J208_9ZZZZ</name>
<evidence type="ECO:0008006" key="2">
    <source>
        <dbReference type="Google" id="ProtNLM"/>
    </source>
</evidence>
<proteinExistence type="predicted"/>
<comment type="caution">
    <text evidence="1">The sequence shown here is derived from an EMBL/GenBank/DDBJ whole genome shotgun (WGS) entry which is preliminary data.</text>
</comment>
<evidence type="ECO:0000313" key="1">
    <source>
        <dbReference type="EMBL" id="MPN57708.1"/>
    </source>
</evidence>
<gene>
    <name evidence="1" type="ORF">SDC9_205402</name>
</gene>
<dbReference type="AlphaFoldDB" id="A0A645J208"/>
<reference evidence="1" key="1">
    <citation type="submission" date="2019-08" db="EMBL/GenBank/DDBJ databases">
        <authorList>
            <person name="Kucharzyk K."/>
            <person name="Murdoch R.W."/>
            <person name="Higgins S."/>
            <person name="Loffler F."/>
        </authorList>
    </citation>
    <scope>NUCLEOTIDE SEQUENCE</scope>
</reference>